<sequence>MRSACRLLAAGIVVALVAATTACAGARSGADDRVERARTLQIEVETLDRHLQRNADKLARTIEDAEHHGLTHQVERLEERRVLVLDAILDAERTATMRTELQAGQDHIQNQQHEPAIAAFESVRTTLHRLLDDFAAAEYLLLIEPVVVDLRQRWLAGDPATDDGLANEAEQGFRYAAELRAEGDLDGALHVYRMLLYDYQELLAAEG</sequence>
<keyword evidence="1" id="KW-0732">Signal</keyword>
<dbReference type="AlphaFoldDB" id="A0A540VNH9"/>
<proteinExistence type="predicted"/>
<dbReference type="PROSITE" id="PS51257">
    <property type="entry name" value="PROKAR_LIPOPROTEIN"/>
    <property type="match status" value="1"/>
</dbReference>
<evidence type="ECO:0000313" key="2">
    <source>
        <dbReference type="EMBL" id="TQE98324.1"/>
    </source>
</evidence>
<feature type="chain" id="PRO_5022183382" evidence="1">
    <location>
        <begin position="25"/>
        <end position="207"/>
    </location>
</feature>
<feature type="signal peptide" evidence="1">
    <location>
        <begin position="1"/>
        <end position="24"/>
    </location>
</feature>
<accession>A0A540VNH9</accession>
<protein>
    <submittedName>
        <fullName evidence="2">Uncharacterized protein</fullName>
    </submittedName>
</protein>
<name>A0A540VNH9_9GAMM</name>
<evidence type="ECO:0000313" key="3">
    <source>
        <dbReference type="Proteomes" id="UP000315400"/>
    </source>
</evidence>
<dbReference type="Proteomes" id="UP000315400">
    <property type="component" value="Unassembled WGS sequence"/>
</dbReference>
<dbReference type="EMBL" id="VIFK01000225">
    <property type="protein sequence ID" value="TQE98324.1"/>
    <property type="molecule type" value="Genomic_DNA"/>
</dbReference>
<reference evidence="2 3" key="1">
    <citation type="submission" date="2019-06" db="EMBL/GenBank/DDBJ databases">
        <title>Metagenome assembled Genome of Spiribacter salinus SL48-SHIP from the microbial mat of Salt Lake 48 (Novosibirsk region, Russia).</title>
        <authorList>
            <person name="Shipova A."/>
            <person name="Rozanov A.S."/>
            <person name="Bryanskaya A.V."/>
            <person name="Peltek S.E."/>
        </authorList>
    </citation>
    <scope>NUCLEOTIDE SEQUENCE [LARGE SCALE GENOMIC DNA]</scope>
    <source>
        <strain evidence="2">SL48-SHIP-2</strain>
    </source>
</reference>
<gene>
    <name evidence="2" type="ORF">FKY71_14455</name>
</gene>
<comment type="caution">
    <text evidence="2">The sequence shown here is derived from an EMBL/GenBank/DDBJ whole genome shotgun (WGS) entry which is preliminary data.</text>
</comment>
<evidence type="ECO:0000256" key="1">
    <source>
        <dbReference type="SAM" id="SignalP"/>
    </source>
</evidence>
<organism evidence="2 3">
    <name type="scientific">Spiribacter salinus</name>
    <dbReference type="NCBI Taxonomy" id="1335746"/>
    <lineage>
        <taxon>Bacteria</taxon>
        <taxon>Pseudomonadati</taxon>
        <taxon>Pseudomonadota</taxon>
        <taxon>Gammaproteobacteria</taxon>
        <taxon>Chromatiales</taxon>
        <taxon>Ectothiorhodospiraceae</taxon>
        <taxon>Spiribacter</taxon>
    </lineage>
</organism>